<feature type="domain" description="HTH merR-type" evidence="6">
    <location>
        <begin position="1"/>
        <end position="68"/>
    </location>
</feature>
<dbReference type="GO" id="GO:0003677">
    <property type="term" value="F:DNA binding"/>
    <property type="evidence" value="ECO:0007669"/>
    <property type="project" value="UniProtKB-KW"/>
</dbReference>
<dbReference type="Gene3D" id="1.10.1660.10">
    <property type="match status" value="1"/>
</dbReference>
<accession>A0A0F9WX81</accession>
<evidence type="ECO:0000256" key="3">
    <source>
        <dbReference type="ARBA" id="ARBA00023015"/>
    </source>
</evidence>
<evidence type="ECO:0000256" key="5">
    <source>
        <dbReference type="ARBA" id="ARBA00023163"/>
    </source>
</evidence>
<dbReference type="GO" id="GO:0005507">
    <property type="term" value="F:copper ion binding"/>
    <property type="evidence" value="ECO:0007669"/>
    <property type="project" value="InterPro"/>
</dbReference>
<dbReference type="EMBL" id="LAZR01000182">
    <property type="protein sequence ID" value="KKN83623.1"/>
    <property type="molecule type" value="Genomic_DNA"/>
</dbReference>
<keyword evidence="4" id="KW-0238">DNA-binding</keyword>
<evidence type="ECO:0000256" key="1">
    <source>
        <dbReference type="ARBA" id="ARBA00004496"/>
    </source>
</evidence>
<reference evidence="7" key="1">
    <citation type="journal article" date="2015" name="Nature">
        <title>Complex archaea that bridge the gap between prokaryotes and eukaryotes.</title>
        <authorList>
            <person name="Spang A."/>
            <person name="Saw J.H."/>
            <person name="Jorgensen S.L."/>
            <person name="Zaremba-Niedzwiedzka K."/>
            <person name="Martijn J."/>
            <person name="Lind A.E."/>
            <person name="van Eijk R."/>
            <person name="Schleper C."/>
            <person name="Guy L."/>
            <person name="Ettema T.J."/>
        </authorList>
    </citation>
    <scope>NUCLEOTIDE SEQUENCE</scope>
</reference>
<dbReference type="PROSITE" id="PS50937">
    <property type="entry name" value="HTH_MERR_2"/>
    <property type="match status" value="1"/>
</dbReference>
<evidence type="ECO:0000259" key="6">
    <source>
        <dbReference type="PROSITE" id="PS50937"/>
    </source>
</evidence>
<dbReference type="SMART" id="SM00422">
    <property type="entry name" value="HTH_MERR"/>
    <property type="match status" value="1"/>
</dbReference>
<keyword evidence="2" id="KW-0963">Cytoplasm</keyword>
<dbReference type="GO" id="GO:0005737">
    <property type="term" value="C:cytoplasm"/>
    <property type="evidence" value="ECO:0007669"/>
    <property type="project" value="UniProtKB-SubCell"/>
</dbReference>
<dbReference type="InterPro" id="IPR009061">
    <property type="entry name" value="DNA-bd_dom_put_sf"/>
</dbReference>
<dbReference type="GO" id="GO:0045893">
    <property type="term" value="P:positive regulation of DNA-templated transcription"/>
    <property type="evidence" value="ECO:0007669"/>
    <property type="project" value="InterPro"/>
</dbReference>
<dbReference type="SUPFAM" id="SSF46955">
    <property type="entry name" value="Putative DNA-binding domain"/>
    <property type="match status" value="1"/>
</dbReference>
<organism evidence="7">
    <name type="scientific">marine sediment metagenome</name>
    <dbReference type="NCBI Taxonomy" id="412755"/>
    <lineage>
        <taxon>unclassified sequences</taxon>
        <taxon>metagenomes</taxon>
        <taxon>ecological metagenomes</taxon>
    </lineage>
</organism>
<dbReference type="NCBIfam" id="TIGR02044">
    <property type="entry name" value="CueR"/>
    <property type="match status" value="1"/>
</dbReference>
<comment type="subcellular location">
    <subcellularLocation>
        <location evidence="1">Cytoplasm</location>
    </subcellularLocation>
</comment>
<dbReference type="Pfam" id="PF13411">
    <property type="entry name" value="MerR_1"/>
    <property type="match status" value="1"/>
</dbReference>
<keyword evidence="5" id="KW-0804">Transcription</keyword>
<dbReference type="InterPro" id="IPR000551">
    <property type="entry name" value="MerR-type_HTH_dom"/>
</dbReference>
<dbReference type="AlphaFoldDB" id="A0A0F9WX81"/>
<evidence type="ECO:0000313" key="7">
    <source>
        <dbReference type="EMBL" id="KKN83623.1"/>
    </source>
</evidence>
<sequence length="133" mass="15180">MNIGEASRLSGLPPKTVRYYEEVGLIKPARASNGYRYYRDRDVHMLRFLQRSRSLGFTIEEARRLLSLYEDSNRKSEDVKRLASSRIAEIDRKIAELKSLKRALADLAEQCHGDQAPDCPILDEIAGTIRAEV</sequence>
<gene>
    <name evidence="7" type="ORF">LCGC14_0296850</name>
</gene>
<protein>
    <recommendedName>
        <fullName evidence="6">HTH merR-type domain-containing protein</fullName>
    </recommendedName>
</protein>
<dbReference type="PANTHER" id="PTHR30204:SF94">
    <property type="entry name" value="HEAVY METAL-DEPENDENT TRANSCRIPTIONAL REGULATOR HI_0293-RELATED"/>
    <property type="match status" value="1"/>
</dbReference>
<evidence type="ECO:0000256" key="4">
    <source>
        <dbReference type="ARBA" id="ARBA00023125"/>
    </source>
</evidence>
<dbReference type="InterPro" id="IPR011789">
    <property type="entry name" value="CueR"/>
</dbReference>
<proteinExistence type="predicted"/>
<dbReference type="PANTHER" id="PTHR30204">
    <property type="entry name" value="REDOX-CYCLING DRUG-SENSING TRANSCRIPTIONAL ACTIVATOR SOXR"/>
    <property type="match status" value="1"/>
</dbReference>
<comment type="caution">
    <text evidence="7">The sequence shown here is derived from an EMBL/GenBank/DDBJ whole genome shotgun (WGS) entry which is preliminary data.</text>
</comment>
<dbReference type="GO" id="GO:0003700">
    <property type="term" value="F:DNA-binding transcription factor activity"/>
    <property type="evidence" value="ECO:0007669"/>
    <property type="project" value="InterPro"/>
</dbReference>
<name>A0A0F9WX81_9ZZZZ</name>
<keyword evidence="3" id="KW-0805">Transcription regulation</keyword>
<evidence type="ECO:0000256" key="2">
    <source>
        <dbReference type="ARBA" id="ARBA00022490"/>
    </source>
</evidence>
<dbReference type="InterPro" id="IPR047057">
    <property type="entry name" value="MerR_fam"/>
</dbReference>
<dbReference type="PRINTS" id="PR00040">
    <property type="entry name" value="HTHMERR"/>
</dbReference>